<sequence length="168" mass="19483">MIKYISKEDKPKIKPGCLIVSLGVWGFFIFIIISIIISTLPKTYTSFGDEEMEIINQRLGITIKGSTTPVKLKWIRGRDPDYELWLENIDDPEEFMENCYNGTYFVVENKSNLIEFGEKKISSLYDYNSSLTAGSSYIIYNCDRYSEYNVVFYKDGDSFKAKVYADDR</sequence>
<keyword evidence="1" id="KW-1133">Transmembrane helix</keyword>
<dbReference type="Proteomes" id="UP000182192">
    <property type="component" value="Unassembled WGS sequence"/>
</dbReference>
<reference evidence="2 3" key="1">
    <citation type="submission" date="2016-10" db="EMBL/GenBank/DDBJ databases">
        <authorList>
            <person name="de Groot N.N."/>
        </authorList>
    </citation>
    <scope>NUCLEOTIDE SEQUENCE [LARGE SCALE GENOMIC DNA]</scope>
    <source>
        <strain evidence="2 3">AR67</strain>
    </source>
</reference>
<feature type="transmembrane region" description="Helical" evidence="1">
    <location>
        <begin position="16"/>
        <end position="37"/>
    </location>
</feature>
<evidence type="ECO:0000313" key="2">
    <source>
        <dbReference type="EMBL" id="SFB85598.1"/>
    </source>
</evidence>
<organism evidence="2 3">
    <name type="scientific">Ruminococcus albus</name>
    <dbReference type="NCBI Taxonomy" id="1264"/>
    <lineage>
        <taxon>Bacteria</taxon>
        <taxon>Bacillati</taxon>
        <taxon>Bacillota</taxon>
        <taxon>Clostridia</taxon>
        <taxon>Eubacteriales</taxon>
        <taxon>Oscillospiraceae</taxon>
        <taxon>Ruminococcus</taxon>
    </lineage>
</organism>
<protein>
    <submittedName>
        <fullName evidence="2">Uncharacterized protein</fullName>
    </submittedName>
</protein>
<evidence type="ECO:0000313" key="3">
    <source>
        <dbReference type="Proteomes" id="UP000182192"/>
    </source>
</evidence>
<evidence type="ECO:0000256" key="1">
    <source>
        <dbReference type="SAM" id="Phobius"/>
    </source>
</evidence>
<proteinExistence type="predicted"/>
<dbReference type="EMBL" id="FOKQ01000004">
    <property type="protein sequence ID" value="SFB85598.1"/>
    <property type="molecule type" value="Genomic_DNA"/>
</dbReference>
<name>A0A1I1EJH3_RUMAL</name>
<keyword evidence="1" id="KW-0472">Membrane</keyword>
<keyword evidence="1" id="KW-0812">Transmembrane</keyword>
<dbReference type="AlphaFoldDB" id="A0A1I1EJH3"/>
<accession>A0A1I1EJH3</accession>
<gene>
    <name evidence="2" type="ORF">SAMN02910406_00670</name>
</gene>
<dbReference type="OrthoDB" id="9835557at2"/>